<comment type="similarity">
    <text evidence="2">Belongs to the CD36 family.</text>
</comment>
<evidence type="ECO:0000256" key="7">
    <source>
        <dbReference type="SAM" id="Phobius"/>
    </source>
</evidence>
<accession>A0A0C2CTG2</accession>
<comment type="subcellular location">
    <subcellularLocation>
        <location evidence="1">Membrane</location>
    </subcellularLocation>
</comment>
<name>A0A0C2CTG2_9BILA</name>
<dbReference type="Proteomes" id="UP000054047">
    <property type="component" value="Unassembled WGS sequence"/>
</dbReference>
<evidence type="ECO:0000313" key="8">
    <source>
        <dbReference type="EMBL" id="KIH53092.1"/>
    </source>
</evidence>
<keyword evidence="6" id="KW-0325">Glycoprotein</keyword>
<dbReference type="PANTHER" id="PTHR11923:SF51">
    <property type="entry name" value="LYSOSOME MEMBRANE PROTEIN 2"/>
    <property type="match status" value="1"/>
</dbReference>
<dbReference type="EMBL" id="KN742065">
    <property type="protein sequence ID" value="KIH53092.1"/>
    <property type="molecule type" value="Genomic_DNA"/>
</dbReference>
<dbReference type="Pfam" id="PF01130">
    <property type="entry name" value="CD36"/>
    <property type="match status" value="3"/>
</dbReference>
<proteinExistence type="inferred from homology"/>
<keyword evidence="5 7" id="KW-0472">Membrane</keyword>
<keyword evidence="4 7" id="KW-1133">Transmembrane helix</keyword>
<evidence type="ECO:0000256" key="5">
    <source>
        <dbReference type="ARBA" id="ARBA00023136"/>
    </source>
</evidence>
<gene>
    <name evidence="8" type="ORF">ANCDUO_16789</name>
</gene>
<dbReference type="GO" id="GO:0005737">
    <property type="term" value="C:cytoplasm"/>
    <property type="evidence" value="ECO:0007669"/>
    <property type="project" value="TreeGrafter"/>
</dbReference>
<protein>
    <submittedName>
        <fullName evidence="8">CD36 family protein</fullName>
    </submittedName>
</protein>
<dbReference type="GO" id="GO:0016020">
    <property type="term" value="C:membrane"/>
    <property type="evidence" value="ECO:0007669"/>
    <property type="project" value="UniProtKB-SubCell"/>
</dbReference>
<feature type="transmembrane region" description="Helical" evidence="7">
    <location>
        <begin position="255"/>
        <end position="284"/>
    </location>
</feature>
<evidence type="ECO:0000256" key="2">
    <source>
        <dbReference type="ARBA" id="ARBA00010532"/>
    </source>
</evidence>
<evidence type="ECO:0000256" key="6">
    <source>
        <dbReference type="ARBA" id="ARBA00023180"/>
    </source>
</evidence>
<dbReference type="OrthoDB" id="18585at2759"/>
<dbReference type="AlphaFoldDB" id="A0A0C2CTG2"/>
<dbReference type="InterPro" id="IPR002159">
    <property type="entry name" value="CD36_fam"/>
</dbReference>
<dbReference type="PRINTS" id="PR01609">
    <property type="entry name" value="CD36FAMILY"/>
</dbReference>
<evidence type="ECO:0000256" key="1">
    <source>
        <dbReference type="ARBA" id="ARBA00004370"/>
    </source>
</evidence>
<keyword evidence="3 7" id="KW-0812">Transmembrane</keyword>
<evidence type="ECO:0000256" key="3">
    <source>
        <dbReference type="ARBA" id="ARBA00022692"/>
    </source>
</evidence>
<organism evidence="8 9">
    <name type="scientific">Ancylostoma duodenale</name>
    <dbReference type="NCBI Taxonomy" id="51022"/>
    <lineage>
        <taxon>Eukaryota</taxon>
        <taxon>Metazoa</taxon>
        <taxon>Ecdysozoa</taxon>
        <taxon>Nematoda</taxon>
        <taxon>Chromadorea</taxon>
        <taxon>Rhabditida</taxon>
        <taxon>Rhabditina</taxon>
        <taxon>Rhabditomorpha</taxon>
        <taxon>Strongyloidea</taxon>
        <taxon>Ancylostomatidae</taxon>
        <taxon>Ancylostomatinae</taxon>
        <taxon>Ancylostoma</taxon>
    </lineage>
</organism>
<dbReference type="GO" id="GO:0005044">
    <property type="term" value="F:scavenger receptor activity"/>
    <property type="evidence" value="ECO:0007669"/>
    <property type="project" value="TreeGrafter"/>
</dbReference>
<evidence type="ECO:0000313" key="9">
    <source>
        <dbReference type="Proteomes" id="UP000054047"/>
    </source>
</evidence>
<dbReference type="PANTHER" id="PTHR11923">
    <property type="entry name" value="SCAVENGER RECEPTOR CLASS B TYPE-1 SR-B1"/>
    <property type="match status" value="1"/>
</dbReference>
<sequence length="326" mass="36562">MTKSWLRPAYYMEQQIWMYHVENVAEIIRGAKPKLNEVGPFTFMWKLVDFASQGFLQKLAITAILTATGEKPFINVTVQEALFDGYHDPVIDAVCEKPILSMLCDALKIPQRIGFLYGQNNTDDGLYEVSTGLGAPWNIGKGFLDISRCLPGAPRIYISQPHFLNAPREVLYSVEGMRSPNEKDDATFVEIEPTSGVPVRAKRRVQINVGITNGDLNILSAMKNIICPTLWMNETVRFDDGTKAQLDQLLFAKHLAYIVGVSFLTVGLLIFFVTVVTVVIYTVLKPRMEDEQPILQEESVEEEVDTMIPSKDERDFVPGALGFCCS</sequence>
<evidence type="ECO:0000256" key="4">
    <source>
        <dbReference type="ARBA" id="ARBA00022989"/>
    </source>
</evidence>
<keyword evidence="9" id="KW-1185">Reference proteome</keyword>
<reference evidence="8 9" key="1">
    <citation type="submission" date="2013-12" db="EMBL/GenBank/DDBJ databases">
        <title>Draft genome of the parsitic nematode Ancylostoma duodenale.</title>
        <authorList>
            <person name="Mitreva M."/>
        </authorList>
    </citation>
    <scope>NUCLEOTIDE SEQUENCE [LARGE SCALE GENOMIC DNA]</scope>
    <source>
        <strain evidence="8 9">Zhejiang</strain>
    </source>
</reference>